<reference evidence="1" key="1">
    <citation type="journal article" date="2015" name="Nature">
        <title>Complex archaea that bridge the gap between prokaryotes and eukaryotes.</title>
        <authorList>
            <person name="Spang A."/>
            <person name="Saw J.H."/>
            <person name="Jorgensen S.L."/>
            <person name="Zaremba-Niedzwiedzka K."/>
            <person name="Martijn J."/>
            <person name="Lind A.E."/>
            <person name="van Eijk R."/>
            <person name="Schleper C."/>
            <person name="Guy L."/>
            <person name="Ettema T.J."/>
        </authorList>
    </citation>
    <scope>NUCLEOTIDE SEQUENCE</scope>
</reference>
<gene>
    <name evidence="1" type="ORF">LCGC14_2947940</name>
</gene>
<sequence length="57" mass="6505">MDTKVDNVARKLRRFVSKTARENGVILSQQMFELERYIPEAKSIVAIVEKEVADAPL</sequence>
<dbReference type="EMBL" id="LAZR01059313">
    <property type="protein sequence ID" value="KKK68052.1"/>
    <property type="molecule type" value="Genomic_DNA"/>
</dbReference>
<organism evidence="1">
    <name type="scientific">marine sediment metagenome</name>
    <dbReference type="NCBI Taxonomy" id="412755"/>
    <lineage>
        <taxon>unclassified sequences</taxon>
        <taxon>metagenomes</taxon>
        <taxon>ecological metagenomes</taxon>
    </lineage>
</organism>
<accession>A0A0F8XFW9</accession>
<name>A0A0F8XFW9_9ZZZZ</name>
<dbReference type="AlphaFoldDB" id="A0A0F8XFW9"/>
<comment type="caution">
    <text evidence="1">The sequence shown here is derived from an EMBL/GenBank/DDBJ whole genome shotgun (WGS) entry which is preliminary data.</text>
</comment>
<evidence type="ECO:0000313" key="1">
    <source>
        <dbReference type="EMBL" id="KKK68052.1"/>
    </source>
</evidence>
<protein>
    <submittedName>
        <fullName evidence="1">Uncharacterized protein</fullName>
    </submittedName>
</protein>
<proteinExistence type="predicted"/>